<dbReference type="AlphaFoldDB" id="A0A8J5YN01"/>
<protein>
    <submittedName>
        <fullName evidence="1">Uncharacterized protein</fullName>
    </submittedName>
</protein>
<comment type="caution">
    <text evidence="1">The sequence shown here is derived from an EMBL/GenBank/DDBJ whole genome shotgun (WGS) entry which is preliminary data.</text>
</comment>
<reference evidence="1 2" key="1">
    <citation type="journal article" date="2021" name="bioRxiv">
        <title>The Gossypium anomalum genome as a resource for cotton improvement and evolutionary analysis of hybrid incompatibility.</title>
        <authorList>
            <person name="Grover C.E."/>
            <person name="Yuan D."/>
            <person name="Arick M.A."/>
            <person name="Miller E.R."/>
            <person name="Hu G."/>
            <person name="Peterson D.G."/>
            <person name="Wendel J.F."/>
            <person name="Udall J.A."/>
        </authorList>
    </citation>
    <scope>NUCLEOTIDE SEQUENCE [LARGE SCALE GENOMIC DNA]</scope>
    <source>
        <strain evidence="1">JFW-Udall</strain>
        <tissue evidence="1">Leaf</tissue>
    </source>
</reference>
<accession>A0A8J5YN01</accession>
<keyword evidence="2" id="KW-1185">Reference proteome</keyword>
<gene>
    <name evidence="1" type="ORF">CXB51_010527</name>
</gene>
<name>A0A8J5YN01_9ROSI</name>
<proteinExistence type="predicted"/>
<sequence length="129" mass="14891">MLTWNRGELFQHLTKPFVMKNGPLIVATDSTTSFVGDKPFRFLAIQGNWNMSTKVQEWNKRVFGNIFAKKELLTKLRNVKRSLELFRALDNDDLGVLNAKVSINEVRKVFFSMSPLKALRVDGLHAKFY</sequence>
<evidence type="ECO:0000313" key="1">
    <source>
        <dbReference type="EMBL" id="KAG8493151.1"/>
    </source>
</evidence>
<organism evidence="1 2">
    <name type="scientific">Gossypium anomalum</name>
    <dbReference type="NCBI Taxonomy" id="47600"/>
    <lineage>
        <taxon>Eukaryota</taxon>
        <taxon>Viridiplantae</taxon>
        <taxon>Streptophyta</taxon>
        <taxon>Embryophyta</taxon>
        <taxon>Tracheophyta</taxon>
        <taxon>Spermatophyta</taxon>
        <taxon>Magnoliopsida</taxon>
        <taxon>eudicotyledons</taxon>
        <taxon>Gunneridae</taxon>
        <taxon>Pentapetalae</taxon>
        <taxon>rosids</taxon>
        <taxon>malvids</taxon>
        <taxon>Malvales</taxon>
        <taxon>Malvaceae</taxon>
        <taxon>Malvoideae</taxon>
        <taxon>Gossypium</taxon>
    </lineage>
</organism>
<evidence type="ECO:0000313" key="2">
    <source>
        <dbReference type="Proteomes" id="UP000701853"/>
    </source>
</evidence>
<dbReference type="EMBL" id="JAHUZN010000005">
    <property type="protein sequence ID" value="KAG8493151.1"/>
    <property type="molecule type" value="Genomic_DNA"/>
</dbReference>
<dbReference type="OrthoDB" id="1002282at2759"/>
<dbReference type="Proteomes" id="UP000701853">
    <property type="component" value="Chromosome 5"/>
</dbReference>